<accession>A0A409X708</accession>
<keyword evidence="7" id="KW-1185">Reference proteome</keyword>
<evidence type="ECO:0000256" key="4">
    <source>
        <dbReference type="PROSITE-ProRule" id="PRU01161"/>
    </source>
</evidence>
<reference evidence="6 7" key="1">
    <citation type="journal article" date="2018" name="Evol. Lett.">
        <title>Horizontal gene cluster transfer increased hallucinogenic mushroom diversity.</title>
        <authorList>
            <person name="Reynolds H.T."/>
            <person name="Vijayakumar V."/>
            <person name="Gluck-Thaler E."/>
            <person name="Korotkin H.B."/>
            <person name="Matheny P.B."/>
            <person name="Slot J.C."/>
        </authorList>
    </citation>
    <scope>NUCLEOTIDE SEQUENCE [LARGE SCALE GENOMIC DNA]</scope>
    <source>
        <strain evidence="6 7">2631</strain>
    </source>
</reference>
<sequence>MSIQELARSSTRCRVEATDETLVSQLWFKTDPVDRAFLYRAVQLQLQTDSRDHGHSDAVMPGGWSWFELVVFKDKDSTEVVVKDGKTYAWRSHGNRTDPEDQNQSIARHFGMVFDRRQELLDALEVGNVIGVRVCAKFAGWINDAHEGRLVAKVLNEDIFSPMSWTLGITSETPDDIPESIEDGVYSLIPTSGCHVKAVSDEQVHSLWFTTPILESDVIPKIEDIQLTTYAHHEGSPADDATGVWCWFDLVVLQNAEATEPVIKDGRALVWRSHDVPRAATANSDEQTGTCFSRNHEMLGLLEAGNVIAVRGCARFPGWEMDAHSARLVVRISNKGGMSLSTRPSSNSHRCRMLGPRKAVAKPTVDWEAVVKSNEHLQEQLAVYLDDVTPQGIAPAISVETTLLTQELRSDRQYGSGGRPLRLLSLDGGGVRGISSLHVLKAIMGKITGDPNAKPCEYFDMMAGTSTGGLIAIMLGRLRMSVDECIAAYEKLASKIFDAGIMSKIGNGASTGARFSSTVLEEAIKEVVKQTTGNADASMRDPKEGCAVFVLATRADDISNRVATHLRTYTNKNVEKSFADYKIWEAARATSAAPTYFPRIQLDDYEYVDGGVGFNNPVLLLMGEARLHFGFARPFECLVTIGTGMGPNVELPKEGDNVFENIGGTVGIVKSMWELCTKGEHANLMAEPLCEQGTYFRFNVGEKIAEKRWVEKVDPPFYKKWFGKDTPKYINHFTPENWADVTIDMADYARMPDLVRLTQKYVETEDARVSQCSMKVAPKRPVA</sequence>
<keyword evidence="3 4" id="KW-0443">Lipid metabolism</keyword>
<feature type="active site" description="Proton acceptor" evidence="4">
    <location>
        <position position="609"/>
    </location>
</feature>
<dbReference type="GO" id="GO:0019369">
    <property type="term" value="P:arachidonate metabolic process"/>
    <property type="evidence" value="ECO:0007669"/>
    <property type="project" value="TreeGrafter"/>
</dbReference>
<proteinExistence type="predicted"/>
<evidence type="ECO:0000256" key="3">
    <source>
        <dbReference type="ARBA" id="ARBA00023098"/>
    </source>
</evidence>
<dbReference type="InterPro" id="IPR002641">
    <property type="entry name" value="PNPLA_dom"/>
</dbReference>
<evidence type="ECO:0000313" key="6">
    <source>
        <dbReference type="EMBL" id="PPQ86546.1"/>
    </source>
</evidence>
<dbReference type="Gene3D" id="3.40.1090.10">
    <property type="entry name" value="Cytosolic phospholipase A2 catalytic domain"/>
    <property type="match status" value="1"/>
</dbReference>
<evidence type="ECO:0000313" key="7">
    <source>
        <dbReference type="Proteomes" id="UP000283269"/>
    </source>
</evidence>
<dbReference type="OrthoDB" id="630895at2759"/>
<dbReference type="SUPFAM" id="SSF52151">
    <property type="entry name" value="FabD/lysophospholipase-like"/>
    <property type="match status" value="1"/>
</dbReference>
<dbReference type="PANTHER" id="PTHR24185">
    <property type="entry name" value="CALCIUM-INDEPENDENT PHOSPHOLIPASE A2-GAMMA"/>
    <property type="match status" value="1"/>
</dbReference>
<feature type="short sequence motif" description="DGA/G" evidence="4">
    <location>
        <begin position="609"/>
        <end position="611"/>
    </location>
</feature>
<dbReference type="STRING" id="93625.A0A409X708"/>
<feature type="domain" description="PNPLA" evidence="5">
    <location>
        <begin position="424"/>
        <end position="622"/>
    </location>
</feature>
<dbReference type="GO" id="GO:0016042">
    <property type="term" value="P:lipid catabolic process"/>
    <property type="evidence" value="ECO:0007669"/>
    <property type="project" value="UniProtKB-UniRule"/>
</dbReference>
<dbReference type="GO" id="GO:0046486">
    <property type="term" value="P:glycerolipid metabolic process"/>
    <property type="evidence" value="ECO:0007669"/>
    <property type="project" value="UniProtKB-ARBA"/>
</dbReference>
<dbReference type="InterPro" id="IPR016035">
    <property type="entry name" value="Acyl_Trfase/lysoPLipase"/>
</dbReference>
<dbReference type="EMBL" id="NHYD01002463">
    <property type="protein sequence ID" value="PPQ86546.1"/>
    <property type="molecule type" value="Genomic_DNA"/>
</dbReference>
<dbReference type="Pfam" id="PF01734">
    <property type="entry name" value="Patatin"/>
    <property type="match status" value="1"/>
</dbReference>
<gene>
    <name evidence="6" type="ORF">CVT25_007204</name>
</gene>
<dbReference type="PROSITE" id="PS51635">
    <property type="entry name" value="PNPLA"/>
    <property type="match status" value="1"/>
</dbReference>
<organism evidence="6 7">
    <name type="scientific">Psilocybe cyanescens</name>
    <dbReference type="NCBI Taxonomy" id="93625"/>
    <lineage>
        <taxon>Eukaryota</taxon>
        <taxon>Fungi</taxon>
        <taxon>Dikarya</taxon>
        <taxon>Basidiomycota</taxon>
        <taxon>Agaricomycotina</taxon>
        <taxon>Agaricomycetes</taxon>
        <taxon>Agaricomycetidae</taxon>
        <taxon>Agaricales</taxon>
        <taxon>Agaricineae</taxon>
        <taxon>Strophariaceae</taxon>
        <taxon>Psilocybe</taxon>
    </lineage>
</organism>
<evidence type="ECO:0000259" key="5">
    <source>
        <dbReference type="PROSITE" id="PS51635"/>
    </source>
</evidence>
<feature type="active site" description="Nucleophile" evidence="4">
    <location>
        <position position="466"/>
    </location>
</feature>
<comment type="caution">
    <text evidence="6">The sequence shown here is derived from an EMBL/GenBank/DDBJ whole genome shotgun (WGS) entry which is preliminary data.</text>
</comment>
<dbReference type="InParanoid" id="A0A409X708"/>
<dbReference type="GO" id="GO:0016020">
    <property type="term" value="C:membrane"/>
    <property type="evidence" value="ECO:0007669"/>
    <property type="project" value="TreeGrafter"/>
</dbReference>
<protein>
    <recommendedName>
        <fullName evidence="5">PNPLA domain-containing protein</fullName>
    </recommendedName>
</protein>
<dbReference type="CDD" id="cd07216">
    <property type="entry name" value="Pat17_PNPLA8_PNPLA9_like3"/>
    <property type="match status" value="1"/>
</dbReference>
<dbReference type="AlphaFoldDB" id="A0A409X708"/>
<dbReference type="Proteomes" id="UP000283269">
    <property type="component" value="Unassembled WGS sequence"/>
</dbReference>
<feature type="short sequence motif" description="GXSXG" evidence="4">
    <location>
        <begin position="464"/>
        <end position="468"/>
    </location>
</feature>
<dbReference type="GO" id="GO:0047499">
    <property type="term" value="F:calcium-independent phospholipase A2 activity"/>
    <property type="evidence" value="ECO:0007669"/>
    <property type="project" value="TreeGrafter"/>
</dbReference>
<dbReference type="PANTHER" id="PTHR24185:SF1">
    <property type="entry name" value="CALCIUM-INDEPENDENT PHOSPHOLIPASE A2-GAMMA"/>
    <property type="match status" value="1"/>
</dbReference>
<keyword evidence="1 4" id="KW-0378">Hydrolase</keyword>
<feature type="short sequence motif" description="GXGXXG" evidence="4">
    <location>
        <begin position="428"/>
        <end position="433"/>
    </location>
</feature>
<evidence type="ECO:0000256" key="1">
    <source>
        <dbReference type="ARBA" id="ARBA00022801"/>
    </source>
</evidence>
<keyword evidence="2 4" id="KW-0442">Lipid degradation</keyword>
<evidence type="ECO:0000256" key="2">
    <source>
        <dbReference type="ARBA" id="ARBA00022963"/>
    </source>
</evidence>
<name>A0A409X708_PSICY</name>